<keyword evidence="3" id="KW-1185">Reference proteome</keyword>
<reference evidence="2" key="1">
    <citation type="submission" date="2009-02" db="EMBL/GenBank/DDBJ databases">
        <authorList>
            <person name="Fulton L."/>
            <person name="Clifton S."/>
            <person name="Fulton B."/>
            <person name="Xu J."/>
            <person name="Minx P."/>
            <person name="Pepin K.H."/>
            <person name="Johnson M."/>
            <person name="Bhonagiri V."/>
            <person name="Nash W.E."/>
            <person name="Mardis E.R."/>
            <person name="Wilson R.K."/>
        </authorList>
    </citation>
    <scope>NUCLEOTIDE SEQUENCE [LARGE SCALE GENOMIC DNA]</scope>
    <source>
        <strain evidence="2">DSM 15053</strain>
    </source>
</reference>
<dbReference type="GO" id="GO:0016747">
    <property type="term" value="F:acyltransferase activity, transferring groups other than amino-acyl groups"/>
    <property type="evidence" value="ECO:0007669"/>
    <property type="project" value="InterPro"/>
</dbReference>
<dbReference type="EMBL" id="ABYI02000018">
    <property type="protein sequence ID" value="EEG74915.1"/>
    <property type="molecule type" value="Genomic_DNA"/>
</dbReference>
<dbReference type="HOGENOM" id="CLU_105077_0_1_9"/>
<gene>
    <name evidence="2" type="ORF">CLOHYLEM_04876</name>
</gene>
<dbReference type="PROSITE" id="PS51186">
    <property type="entry name" value="GNAT"/>
    <property type="match status" value="1"/>
</dbReference>
<organism evidence="2 3">
    <name type="scientific">[Clostridium] hylemonae DSM 15053</name>
    <dbReference type="NCBI Taxonomy" id="553973"/>
    <lineage>
        <taxon>Bacteria</taxon>
        <taxon>Bacillati</taxon>
        <taxon>Bacillota</taxon>
        <taxon>Clostridia</taxon>
        <taxon>Lachnospirales</taxon>
        <taxon>Lachnospiraceae</taxon>
    </lineage>
</organism>
<evidence type="ECO:0000259" key="1">
    <source>
        <dbReference type="PROSITE" id="PS51186"/>
    </source>
</evidence>
<dbReference type="Gene3D" id="3.40.630.30">
    <property type="match status" value="1"/>
</dbReference>
<dbReference type="STRING" id="553973.CLOHYLEM_04876"/>
<dbReference type="eggNOG" id="COG0456">
    <property type="taxonomic scope" value="Bacteria"/>
</dbReference>
<sequence length="172" mass="20595">MKLTVKKIHRNLPDYKKIKALYKRAFPKEERFPAGILQILAVLNIFDGLAYYDGKQFCGFLYSIVREKGVWLMYLAVDDNMRSKGYGSRILAYVKKKYPDRPVILEVEEPDDSAENAEQRRRRIAFYKRNGFYETKQYIKIRSVRYEIMSTEEGFTAEDFRDLRKEMFRRKS</sequence>
<dbReference type="CDD" id="cd04301">
    <property type="entry name" value="NAT_SF"/>
    <property type="match status" value="1"/>
</dbReference>
<dbReference type="RefSeq" id="WP_006442208.1">
    <property type="nucleotide sequence ID" value="NZ_GG657759.1"/>
</dbReference>
<dbReference type="AlphaFoldDB" id="C0BYI7"/>
<evidence type="ECO:0000313" key="2">
    <source>
        <dbReference type="EMBL" id="EEG74915.1"/>
    </source>
</evidence>
<dbReference type="Pfam" id="PF13508">
    <property type="entry name" value="Acetyltransf_7"/>
    <property type="match status" value="1"/>
</dbReference>
<dbReference type="OrthoDB" id="9127144at2"/>
<proteinExistence type="predicted"/>
<accession>C0BYI7</accession>
<name>C0BYI7_9FIRM</name>
<evidence type="ECO:0000313" key="3">
    <source>
        <dbReference type="Proteomes" id="UP000004893"/>
    </source>
</evidence>
<protein>
    <submittedName>
        <fullName evidence="2">Acetyltransferase, GNAT family</fullName>
    </submittedName>
</protein>
<reference evidence="2" key="2">
    <citation type="submission" date="2013-06" db="EMBL/GenBank/DDBJ databases">
        <title>Draft genome sequence of Clostridium hylemonae (DSM 15053).</title>
        <authorList>
            <person name="Sudarsanam P."/>
            <person name="Ley R."/>
            <person name="Guruge J."/>
            <person name="Turnbaugh P.J."/>
            <person name="Mahowald M."/>
            <person name="Liep D."/>
            <person name="Gordon J."/>
        </authorList>
    </citation>
    <scope>NUCLEOTIDE SEQUENCE</scope>
    <source>
        <strain evidence="2">DSM 15053</strain>
    </source>
</reference>
<dbReference type="InterPro" id="IPR016181">
    <property type="entry name" value="Acyl_CoA_acyltransferase"/>
</dbReference>
<feature type="domain" description="N-acetyltransferase" evidence="1">
    <location>
        <begin position="3"/>
        <end position="158"/>
    </location>
</feature>
<dbReference type="Proteomes" id="UP000004893">
    <property type="component" value="Unassembled WGS sequence"/>
</dbReference>
<dbReference type="SUPFAM" id="SSF55729">
    <property type="entry name" value="Acyl-CoA N-acyltransferases (Nat)"/>
    <property type="match status" value="1"/>
</dbReference>
<comment type="caution">
    <text evidence="2">The sequence shown here is derived from an EMBL/GenBank/DDBJ whole genome shotgun (WGS) entry which is preliminary data.</text>
</comment>
<dbReference type="InterPro" id="IPR000182">
    <property type="entry name" value="GNAT_dom"/>
</dbReference>